<keyword evidence="2" id="KW-1185">Reference proteome</keyword>
<accession>A0A8S1LDZ2</accession>
<sequence length="170" mass="20936">MLFKLIQKYNRKGYLGNVIIEFGNGKLKIIRMVQKRTFRQYYSFSCNFTCQKTQLSRYINFFYYKNLYEQEYEQKTFMIAKKNAHEFKINIKQHQFKHFKHLQKLHLEWIDSLQKQIIVEKLWDKQDQVIFHLQDAFIYKKNKKNSSILHNDVVLIYFIIPLLQQIKIII</sequence>
<dbReference type="Proteomes" id="UP000692954">
    <property type="component" value="Unassembled WGS sequence"/>
</dbReference>
<evidence type="ECO:0000313" key="2">
    <source>
        <dbReference type="Proteomes" id="UP000692954"/>
    </source>
</evidence>
<comment type="caution">
    <text evidence="1">The sequence shown here is derived from an EMBL/GenBank/DDBJ whole genome shotgun (WGS) entry which is preliminary data.</text>
</comment>
<dbReference type="EMBL" id="CAJJDN010000019">
    <property type="protein sequence ID" value="CAD8064222.1"/>
    <property type="molecule type" value="Genomic_DNA"/>
</dbReference>
<proteinExistence type="predicted"/>
<name>A0A8S1LDZ2_9CILI</name>
<protein>
    <submittedName>
        <fullName evidence="1">Uncharacterized protein</fullName>
    </submittedName>
</protein>
<reference evidence="1" key="1">
    <citation type="submission" date="2021-01" db="EMBL/GenBank/DDBJ databases">
        <authorList>
            <consortium name="Genoscope - CEA"/>
            <person name="William W."/>
        </authorList>
    </citation>
    <scope>NUCLEOTIDE SEQUENCE</scope>
</reference>
<evidence type="ECO:0000313" key="1">
    <source>
        <dbReference type="EMBL" id="CAD8064222.1"/>
    </source>
</evidence>
<dbReference type="AlphaFoldDB" id="A0A8S1LDZ2"/>
<gene>
    <name evidence="1" type="ORF">PSON_ATCC_30995.1.T0190005</name>
</gene>
<organism evidence="1 2">
    <name type="scientific">Paramecium sonneborni</name>
    <dbReference type="NCBI Taxonomy" id="65129"/>
    <lineage>
        <taxon>Eukaryota</taxon>
        <taxon>Sar</taxon>
        <taxon>Alveolata</taxon>
        <taxon>Ciliophora</taxon>
        <taxon>Intramacronucleata</taxon>
        <taxon>Oligohymenophorea</taxon>
        <taxon>Peniculida</taxon>
        <taxon>Parameciidae</taxon>
        <taxon>Paramecium</taxon>
    </lineage>
</organism>